<dbReference type="CDD" id="cd11378">
    <property type="entry name" value="DUF296"/>
    <property type="match status" value="1"/>
</dbReference>
<dbReference type="InterPro" id="IPR005175">
    <property type="entry name" value="PPC_dom"/>
</dbReference>
<dbReference type="Gene3D" id="3.30.1330.80">
    <property type="entry name" value="Hypothetical protein, similar to alpha- acetolactate decarboxylase, domain 2"/>
    <property type="match status" value="1"/>
</dbReference>
<evidence type="ECO:0000313" key="2">
    <source>
        <dbReference type="EMBL" id="BDQ35519.1"/>
    </source>
</evidence>
<evidence type="ECO:0000313" key="3">
    <source>
        <dbReference type="Proteomes" id="UP001061361"/>
    </source>
</evidence>
<organism evidence="2 3">
    <name type="scientific">Pseudodesulfovibrio portus</name>
    <dbReference type="NCBI Taxonomy" id="231439"/>
    <lineage>
        <taxon>Bacteria</taxon>
        <taxon>Pseudomonadati</taxon>
        <taxon>Thermodesulfobacteriota</taxon>
        <taxon>Desulfovibrionia</taxon>
        <taxon>Desulfovibrionales</taxon>
        <taxon>Desulfovibrionaceae</taxon>
    </lineage>
</organism>
<proteinExistence type="predicted"/>
<keyword evidence="2" id="KW-0238">DNA-binding</keyword>
<name>A0ABM8AVP1_9BACT</name>
<dbReference type="SUPFAM" id="SSF117856">
    <property type="entry name" value="AF0104/ALDC/Ptd012-like"/>
    <property type="match status" value="1"/>
</dbReference>
<dbReference type="EMBL" id="AP026708">
    <property type="protein sequence ID" value="BDQ35519.1"/>
    <property type="molecule type" value="Genomic_DNA"/>
</dbReference>
<protein>
    <submittedName>
        <fullName evidence="2">DNA-binding protein</fullName>
    </submittedName>
</protein>
<gene>
    <name evidence="2" type="ORF">JCM14722_30610</name>
</gene>
<feature type="domain" description="PPC" evidence="1">
    <location>
        <begin position="1"/>
        <end position="129"/>
    </location>
</feature>
<keyword evidence="3" id="KW-1185">Reference proteome</keyword>
<dbReference type="GO" id="GO:0003677">
    <property type="term" value="F:DNA binding"/>
    <property type="evidence" value="ECO:0007669"/>
    <property type="project" value="UniProtKB-KW"/>
</dbReference>
<dbReference type="PANTHER" id="PTHR34988">
    <property type="entry name" value="PROTEIN, PUTATIVE-RELATED"/>
    <property type="match status" value="1"/>
</dbReference>
<reference evidence="2" key="1">
    <citation type="submission" date="2022-08" db="EMBL/GenBank/DDBJ databases">
        <title>Genome Sequence of the sulphate-reducing bacterium, Pseudodesulfovibrio portus JCM14722.</title>
        <authorList>
            <person name="Kondo R."/>
            <person name="Kataoka T."/>
        </authorList>
    </citation>
    <scope>NUCLEOTIDE SEQUENCE</scope>
    <source>
        <strain evidence="2">JCM 14722</strain>
    </source>
</reference>
<dbReference type="RefSeq" id="WP_264982416.1">
    <property type="nucleotide sequence ID" value="NZ_AP026708.1"/>
</dbReference>
<sequence>MLPIALRLHPGDDVLEELERLVREREIQAACVLTCVGSLTRAVLRMANCAEATTLEGHFEIVSLVGLLSSHGSHLHIAISDGSGKTVGAHLLPGSRVYTTAEIVVGVMPEYRFLRTHDPETGYPELSIQPTTVTKE</sequence>
<dbReference type="PANTHER" id="PTHR34988:SF1">
    <property type="entry name" value="DNA-BINDING PROTEIN"/>
    <property type="match status" value="1"/>
</dbReference>
<dbReference type="Pfam" id="PF03479">
    <property type="entry name" value="PCC"/>
    <property type="match status" value="1"/>
</dbReference>
<accession>A0ABM8AVP1</accession>
<evidence type="ECO:0000259" key="1">
    <source>
        <dbReference type="PROSITE" id="PS51742"/>
    </source>
</evidence>
<dbReference type="PROSITE" id="PS51742">
    <property type="entry name" value="PPC"/>
    <property type="match status" value="1"/>
</dbReference>
<dbReference type="Proteomes" id="UP001061361">
    <property type="component" value="Chromosome"/>
</dbReference>